<dbReference type="Pfam" id="PF00639">
    <property type="entry name" value="Rotamase"/>
    <property type="match status" value="1"/>
</dbReference>
<evidence type="ECO:0000256" key="2">
    <source>
        <dbReference type="ARBA" id="ARBA00022475"/>
    </source>
</evidence>
<dbReference type="InterPro" id="IPR000297">
    <property type="entry name" value="PPIase_PpiC"/>
</dbReference>
<dbReference type="PANTHER" id="PTHR47529">
    <property type="entry name" value="PEPTIDYL-PROLYL CIS-TRANS ISOMERASE D"/>
    <property type="match status" value="1"/>
</dbReference>
<dbReference type="InterPro" id="IPR046357">
    <property type="entry name" value="PPIase_dom_sf"/>
</dbReference>
<accession>A0ABS8C068</accession>
<keyword evidence="5 12" id="KW-1133">Transmembrane helix</keyword>
<evidence type="ECO:0000259" key="13">
    <source>
        <dbReference type="PROSITE" id="PS50198"/>
    </source>
</evidence>
<proteinExistence type="inferred from homology"/>
<evidence type="ECO:0000256" key="12">
    <source>
        <dbReference type="SAM" id="Phobius"/>
    </source>
</evidence>
<evidence type="ECO:0000256" key="6">
    <source>
        <dbReference type="ARBA" id="ARBA00023136"/>
    </source>
</evidence>
<reference evidence="14 15" key="1">
    <citation type="submission" date="2021-10" db="EMBL/GenBank/DDBJ databases">
        <title>Alishewanella koreense sp. nov. isolated from seawater of southwestern coast in South Korea and the proposal for the reclassification of Rheinheimera perlucida and Rheinheimera tuosuensis as Arsukibacterium perlucida and Arsukibacterium tuosuensis.</title>
        <authorList>
            <person name="Kim K.H."/>
            <person name="Ruan W."/>
            <person name="Kim K.R."/>
            <person name="Baek J.H."/>
            <person name="Jeon C.O."/>
        </authorList>
    </citation>
    <scope>NUCLEOTIDE SEQUENCE [LARGE SCALE GENOMIC DNA]</scope>
    <source>
        <strain evidence="14 15">16-MA</strain>
    </source>
</reference>
<keyword evidence="15" id="KW-1185">Reference proteome</keyword>
<gene>
    <name evidence="14" type="ORF">JAO78_002655</name>
</gene>
<evidence type="ECO:0000256" key="3">
    <source>
        <dbReference type="ARBA" id="ARBA00022519"/>
    </source>
</evidence>
<keyword evidence="11" id="KW-0697">Rotamase</keyword>
<keyword evidence="6 12" id="KW-0472">Membrane</keyword>
<dbReference type="SUPFAM" id="SSF109998">
    <property type="entry name" value="Triger factor/SurA peptide-binding domain-like"/>
    <property type="match status" value="1"/>
</dbReference>
<protein>
    <recommendedName>
        <fullName evidence="9">Periplasmic chaperone PpiD</fullName>
    </recommendedName>
    <alternativeName>
        <fullName evidence="10">Periplasmic folding chaperone</fullName>
    </alternativeName>
</protein>
<dbReference type="InterPro" id="IPR023058">
    <property type="entry name" value="PPIase_PpiC_CS"/>
</dbReference>
<dbReference type="Gene3D" id="1.10.4030.10">
    <property type="entry name" value="Porin chaperone SurA, peptide-binding domain"/>
    <property type="match status" value="1"/>
</dbReference>
<dbReference type="InterPro" id="IPR052029">
    <property type="entry name" value="PpiD_chaperone"/>
</dbReference>
<dbReference type="SUPFAM" id="SSF54534">
    <property type="entry name" value="FKBP-like"/>
    <property type="match status" value="1"/>
</dbReference>
<keyword evidence="2" id="KW-1003">Cell membrane</keyword>
<evidence type="ECO:0000256" key="10">
    <source>
        <dbReference type="ARBA" id="ARBA00042775"/>
    </source>
</evidence>
<dbReference type="PROSITE" id="PS50198">
    <property type="entry name" value="PPIC_PPIASE_2"/>
    <property type="match status" value="1"/>
</dbReference>
<evidence type="ECO:0000256" key="11">
    <source>
        <dbReference type="PROSITE-ProRule" id="PRU00278"/>
    </source>
</evidence>
<sequence>MLERIREGSQGLTAKIILGLVILTFALAGVGNYLSTPSDAVVAVVNGDDISQVQYEQALQNERARMQQQFGEMYDMLAADPAYMANFRNEVLERLIDETLQKQFARKLGLRVGDEQVRETVTGLPEFQVDGVFNQDRFIALLRQAGYQPADFREMVREGLATTQLMQGLVGSEFGLPAEINLLLSLQQQTRDIRYFTVTAERFAEQVSISDDMLQEYYQQNISRFMTPEQISAEYVELSAAKLAEDIEVTEQQVADYYQANAARYGTEEKREFAHIMLESESEDAAIAAQAAALLAELQQGADFAELAKARSADTFSAENGGNLGELVAGQMDPVFEEAAFALTELGQLSGVVKSEYGYHIIKLATLEPAVTKPLAEVAAEIATTLKAEQATALFYDLQQRLAQVSFEQPDNLEEAADVVGLQVKSTGLFERANAAEPLSQPAILNRLFDLNFIAEGLNSDVIEIAREHVVVMRVKEHVPARTLGLNEVRAEVQNALQQAEMAKQAAAYAAELVAAGGDLAVMASKAESSIVASAATPRFGGSLETEVRSKAFAMPRPINDQVSIDSVQLSNGDVVLVAVDAVTPANISSVPDTSQLEAIARQQAELHYQALIATLKADAKITRQLRSADLSEQL</sequence>
<comment type="caution">
    <text evidence="14">The sequence shown here is derived from an EMBL/GenBank/DDBJ whole genome shotgun (WGS) entry which is preliminary data.</text>
</comment>
<feature type="domain" description="PpiC" evidence="13">
    <location>
        <begin position="268"/>
        <end position="366"/>
    </location>
</feature>
<dbReference type="PROSITE" id="PS01096">
    <property type="entry name" value="PPIC_PPIASE_1"/>
    <property type="match status" value="1"/>
</dbReference>
<dbReference type="RefSeq" id="WP_226749794.1">
    <property type="nucleotide sequence ID" value="NZ_JAEINI020000001.1"/>
</dbReference>
<dbReference type="Proteomes" id="UP000633814">
    <property type="component" value="Unassembled WGS sequence"/>
</dbReference>
<dbReference type="InterPro" id="IPR027304">
    <property type="entry name" value="Trigger_fact/SurA_dom_sf"/>
</dbReference>
<keyword evidence="3" id="KW-0997">Cell inner membrane</keyword>
<dbReference type="EMBL" id="JAEINI020000001">
    <property type="protein sequence ID" value="MCB5225709.1"/>
    <property type="molecule type" value="Genomic_DNA"/>
</dbReference>
<keyword evidence="4 12" id="KW-0812">Transmembrane</keyword>
<evidence type="ECO:0000313" key="14">
    <source>
        <dbReference type="EMBL" id="MCB5225709.1"/>
    </source>
</evidence>
<comment type="similarity">
    <text evidence="8">Belongs to the PpiD chaperone family.</text>
</comment>
<evidence type="ECO:0000313" key="15">
    <source>
        <dbReference type="Proteomes" id="UP000633814"/>
    </source>
</evidence>
<organism evidence="14 15">
    <name type="scientific">Alishewanella maricola</name>
    <dbReference type="NCBI Taxonomy" id="2795740"/>
    <lineage>
        <taxon>Bacteria</taxon>
        <taxon>Pseudomonadati</taxon>
        <taxon>Pseudomonadota</taxon>
        <taxon>Gammaproteobacteria</taxon>
        <taxon>Alteromonadales</taxon>
        <taxon>Alteromonadaceae</taxon>
        <taxon>Alishewanella</taxon>
    </lineage>
</organism>
<dbReference type="Pfam" id="PF13624">
    <property type="entry name" value="SurA_N_3"/>
    <property type="match status" value="1"/>
</dbReference>
<evidence type="ECO:0000256" key="8">
    <source>
        <dbReference type="ARBA" id="ARBA00038408"/>
    </source>
</evidence>
<evidence type="ECO:0000256" key="5">
    <source>
        <dbReference type="ARBA" id="ARBA00022989"/>
    </source>
</evidence>
<keyword evidence="7" id="KW-0143">Chaperone</keyword>
<evidence type="ECO:0000256" key="4">
    <source>
        <dbReference type="ARBA" id="ARBA00022692"/>
    </source>
</evidence>
<evidence type="ECO:0000256" key="9">
    <source>
        <dbReference type="ARBA" id="ARBA00040743"/>
    </source>
</evidence>
<dbReference type="Gene3D" id="3.10.50.40">
    <property type="match status" value="1"/>
</dbReference>
<keyword evidence="11" id="KW-0413">Isomerase</keyword>
<feature type="transmembrane region" description="Helical" evidence="12">
    <location>
        <begin position="12"/>
        <end position="34"/>
    </location>
</feature>
<comment type="subcellular location">
    <subcellularLocation>
        <location evidence="1">Cell inner membrane</location>
        <topology evidence="1">Single-pass type II membrane protein</topology>
        <orientation evidence="1">Periplasmic side</orientation>
    </subcellularLocation>
</comment>
<dbReference type="PANTHER" id="PTHR47529:SF1">
    <property type="entry name" value="PERIPLASMIC CHAPERONE PPID"/>
    <property type="match status" value="1"/>
</dbReference>
<evidence type="ECO:0000256" key="7">
    <source>
        <dbReference type="ARBA" id="ARBA00023186"/>
    </source>
</evidence>
<name>A0ABS8C068_9ALTE</name>
<evidence type="ECO:0000256" key="1">
    <source>
        <dbReference type="ARBA" id="ARBA00004382"/>
    </source>
</evidence>